<reference evidence="1 2" key="1">
    <citation type="journal article" date="2019" name="Front. Microbiol.">
        <title>Ammonia Oxidation by the Arctic Terrestrial Thaumarchaeote Candidatus Nitrosocosmicus arcticus Is Stimulated by Increasing Temperatures.</title>
        <authorList>
            <person name="Alves R.J.E."/>
            <person name="Kerou M."/>
            <person name="Zappe A."/>
            <person name="Bittner R."/>
            <person name="Abby S.S."/>
            <person name="Schmidt H.A."/>
            <person name="Pfeifer K."/>
            <person name="Schleper C."/>
        </authorList>
    </citation>
    <scope>NUCLEOTIDE SEQUENCE [LARGE SCALE GENOMIC DNA]</scope>
    <source>
        <strain evidence="1 2">Kfb</strain>
    </source>
</reference>
<evidence type="ECO:0000313" key="2">
    <source>
        <dbReference type="Proteomes" id="UP000315289"/>
    </source>
</evidence>
<evidence type="ECO:0000313" key="1">
    <source>
        <dbReference type="EMBL" id="TVP41706.1"/>
    </source>
</evidence>
<accession>A0A557SYM6</accession>
<dbReference type="EMBL" id="VOAH01000001">
    <property type="protein sequence ID" value="TVP41706.1"/>
    <property type="molecule type" value="Genomic_DNA"/>
</dbReference>
<proteinExistence type="predicted"/>
<name>A0A557SYM6_9ARCH</name>
<organism evidence="1 2">
    <name type="scientific">Candidatus Nitrosocosmicus arcticus</name>
    <dbReference type="NCBI Taxonomy" id="2035267"/>
    <lineage>
        <taxon>Archaea</taxon>
        <taxon>Nitrososphaerota</taxon>
        <taxon>Nitrososphaeria</taxon>
        <taxon>Nitrososphaerales</taxon>
        <taxon>Nitrososphaeraceae</taxon>
        <taxon>Candidatus Nitrosocosmicus</taxon>
    </lineage>
</organism>
<gene>
    <name evidence="1" type="ORF">NARC_10112</name>
</gene>
<comment type="caution">
    <text evidence="1">The sequence shown here is derived from an EMBL/GenBank/DDBJ whole genome shotgun (WGS) entry which is preliminary data.</text>
</comment>
<protein>
    <submittedName>
        <fullName evidence="1">Putative Cell Surface protein</fullName>
    </submittedName>
</protein>
<sequence length="391" mass="43043">MVSRNILILLLLTATLLYSTQYFLFETFAQRSIANLENNTVTSNSTINEEGSGSSIISPSNPDLQNNFNNWNVISGIWNYSSYLEGGTGNGTSPVDNTIINPTIVENLSSITTAFRINEMDTNLTNYANIVYSFIDPETYKKAGIYVINDDIFVRFAEIENGSVVPEPLHPYISTGLKWKVGNTFNLTLDFQDNIQSLILNGTQYAGKIDYNVDGLTGLNYGRIIDMDFFNFAIQSMNAPNQNNGNEQSMNVPNQNNETKSVASESLVVSDSQSIMLGEKSLPSNSFIPIYDSSPYKIVEGHIAAKLPCSEDNAADVQIVMGQINEMEVFNLVPVTESSDPGSLCHYVTDIISTNERTITDIAIQNNSTEDVEFPSTSSLIISVNKIAELS</sequence>
<dbReference type="Proteomes" id="UP000315289">
    <property type="component" value="Unassembled WGS sequence"/>
</dbReference>
<keyword evidence="2" id="KW-1185">Reference proteome</keyword>
<dbReference type="AlphaFoldDB" id="A0A557SYM6"/>